<evidence type="ECO:0000313" key="9">
    <source>
        <dbReference type="Proteomes" id="UP001055102"/>
    </source>
</evidence>
<gene>
    <name evidence="8" type="ORF">AOPFMNJM_2676</name>
</gene>
<dbReference type="InterPro" id="IPR037185">
    <property type="entry name" value="EmrE-like"/>
</dbReference>
<evidence type="ECO:0000256" key="2">
    <source>
        <dbReference type="ARBA" id="ARBA00007362"/>
    </source>
</evidence>
<comment type="subcellular location">
    <subcellularLocation>
        <location evidence="1">Membrane</location>
        <topology evidence="1">Multi-pass membrane protein</topology>
    </subcellularLocation>
</comment>
<feature type="transmembrane region" description="Helical" evidence="6">
    <location>
        <begin position="73"/>
        <end position="92"/>
    </location>
</feature>
<evidence type="ECO:0000259" key="7">
    <source>
        <dbReference type="Pfam" id="PF00892"/>
    </source>
</evidence>
<feature type="transmembrane region" description="Helical" evidence="6">
    <location>
        <begin position="98"/>
        <end position="120"/>
    </location>
</feature>
<keyword evidence="3 6" id="KW-0812">Transmembrane</keyword>
<feature type="transmembrane region" description="Helical" evidence="6">
    <location>
        <begin position="220"/>
        <end position="242"/>
    </location>
</feature>
<dbReference type="EMBL" id="BPQR01000043">
    <property type="protein sequence ID" value="GJE07348.1"/>
    <property type="molecule type" value="Genomic_DNA"/>
</dbReference>
<keyword evidence="9" id="KW-1185">Reference proteome</keyword>
<sequence>MSRPTVASLAGLTAPLFVFIWATGFVAARYVVPYADPLTFVALRVIAVAAVLGAIAMVMGARWPADARGWRDALISGVLMQGLYVAGVFWAVNRGLPAGIMALVGSLQPLLTAVLAGPLLGERVSPRRRLGIAAGFVGAGLVLAPKLGAADASGIPLGPLCVGLAAMVAMTLGTLWQKRTAAGADLVTNAAIQFVGAALLTAPLALALEAGRFEIGPPLLLGMAWSVLINSVAGILLLLWLIRRGAVAGVASLLFLVPPVAAGIAYVLFGESLSPVQFAGMAIAAAGVAIASRG</sequence>
<feature type="domain" description="EamA" evidence="7">
    <location>
        <begin position="14"/>
        <end position="143"/>
    </location>
</feature>
<feature type="transmembrane region" description="Helical" evidence="6">
    <location>
        <begin position="12"/>
        <end position="32"/>
    </location>
</feature>
<accession>A0ABQ4SY00</accession>
<feature type="transmembrane region" description="Helical" evidence="6">
    <location>
        <begin position="187"/>
        <end position="208"/>
    </location>
</feature>
<dbReference type="PANTHER" id="PTHR32322:SF2">
    <property type="entry name" value="EAMA DOMAIN-CONTAINING PROTEIN"/>
    <property type="match status" value="1"/>
</dbReference>
<keyword evidence="4 6" id="KW-1133">Transmembrane helix</keyword>
<evidence type="ECO:0000256" key="4">
    <source>
        <dbReference type="ARBA" id="ARBA00022989"/>
    </source>
</evidence>
<comment type="similarity">
    <text evidence="2">Belongs to the EamA transporter family.</text>
</comment>
<evidence type="ECO:0000256" key="1">
    <source>
        <dbReference type="ARBA" id="ARBA00004141"/>
    </source>
</evidence>
<feature type="transmembrane region" description="Helical" evidence="6">
    <location>
        <begin position="155"/>
        <end position="175"/>
    </location>
</feature>
<dbReference type="PANTHER" id="PTHR32322">
    <property type="entry name" value="INNER MEMBRANE TRANSPORTER"/>
    <property type="match status" value="1"/>
</dbReference>
<feature type="transmembrane region" description="Helical" evidence="6">
    <location>
        <begin position="249"/>
        <end position="269"/>
    </location>
</feature>
<dbReference type="SUPFAM" id="SSF103481">
    <property type="entry name" value="Multidrug resistance efflux transporter EmrE"/>
    <property type="match status" value="2"/>
</dbReference>
<name>A0ABQ4SY00_9HYPH</name>
<evidence type="ECO:0000256" key="3">
    <source>
        <dbReference type="ARBA" id="ARBA00022692"/>
    </source>
</evidence>
<dbReference type="InterPro" id="IPR050638">
    <property type="entry name" value="AA-Vitamin_Transporters"/>
</dbReference>
<dbReference type="Proteomes" id="UP001055102">
    <property type="component" value="Unassembled WGS sequence"/>
</dbReference>
<evidence type="ECO:0000313" key="8">
    <source>
        <dbReference type="EMBL" id="GJE07348.1"/>
    </source>
</evidence>
<feature type="transmembrane region" description="Helical" evidence="6">
    <location>
        <begin position="38"/>
        <end position="61"/>
    </location>
</feature>
<dbReference type="RefSeq" id="WP_238276503.1">
    <property type="nucleotide sequence ID" value="NZ_BPQR01000043.1"/>
</dbReference>
<proteinExistence type="inferred from homology"/>
<reference evidence="8" key="2">
    <citation type="submission" date="2021-08" db="EMBL/GenBank/DDBJ databases">
        <authorList>
            <person name="Tani A."/>
            <person name="Ola A."/>
            <person name="Ogura Y."/>
            <person name="Katsura K."/>
            <person name="Hayashi T."/>
        </authorList>
    </citation>
    <scope>NUCLEOTIDE SEQUENCE</scope>
    <source>
        <strain evidence="8">LMG 23639</strain>
    </source>
</reference>
<comment type="caution">
    <text evidence="8">The sequence shown here is derived from an EMBL/GenBank/DDBJ whole genome shotgun (WGS) entry which is preliminary data.</text>
</comment>
<keyword evidence="5 6" id="KW-0472">Membrane</keyword>
<evidence type="ECO:0000256" key="5">
    <source>
        <dbReference type="ARBA" id="ARBA00023136"/>
    </source>
</evidence>
<organism evidence="8 9">
    <name type="scientific">Methylobacterium jeotgali</name>
    <dbReference type="NCBI Taxonomy" id="381630"/>
    <lineage>
        <taxon>Bacteria</taxon>
        <taxon>Pseudomonadati</taxon>
        <taxon>Pseudomonadota</taxon>
        <taxon>Alphaproteobacteria</taxon>
        <taxon>Hyphomicrobiales</taxon>
        <taxon>Methylobacteriaceae</taxon>
        <taxon>Methylobacterium</taxon>
    </lineage>
</organism>
<protein>
    <recommendedName>
        <fullName evidence="7">EamA domain-containing protein</fullName>
    </recommendedName>
</protein>
<dbReference type="InterPro" id="IPR000620">
    <property type="entry name" value="EamA_dom"/>
</dbReference>
<dbReference type="Pfam" id="PF00892">
    <property type="entry name" value="EamA"/>
    <property type="match status" value="2"/>
</dbReference>
<feature type="transmembrane region" description="Helical" evidence="6">
    <location>
        <begin position="132"/>
        <end position="149"/>
    </location>
</feature>
<feature type="transmembrane region" description="Helical" evidence="6">
    <location>
        <begin position="275"/>
        <end position="292"/>
    </location>
</feature>
<reference evidence="8" key="1">
    <citation type="journal article" date="2021" name="Front. Microbiol.">
        <title>Comprehensive Comparative Genomics and Phenotyping of Methylobacterium Species.</title>
        <authorList>
            <person name="Alessa O."/>
            <person name="Ogura Y."/>
            <person name="Fujitani Y."/>
            <person name="Takami H."/>
            <person name="Hayashi T."/>
            <person name="Sahin N."/>
            <person name="Tani A."/>
        </authorList>
    </citation>
    <scope>NUCLEOTIDE SEQUENCE</scope>
    <source>
        <strain evidence="8">LMG 23639</strain>
    </source>
</reference>
<feature type="domain" description="EamA" evidence="7">
    <location>
        <begin position="160"/>
        <end position="292"/>
    </location>
</feature>
<evidence type="ECO:0000256" key="6">
    <source>
        <dbReference type="SAM" id="Phobius"/>
    </source>
</evidence>